<evidence type="ECO:0000313" key="4">
    <source>
        <dbReference type="Proteomes" id="UP001218362"/>
    </source>
</evidence>
<dbReference type="SUPFAM" id="SSF54427">
    <property type="entry name" value="NTF2-like"/>
    <property type="match status" value="1"/>
</dbReference>
<dbReference type="InterPro" id="IPR037401">
    <property type="entry name" value="SnoaL-like"/>
</dbReference>
<name>A0AAJ5X3D1_9SPHN</name>
<dbReference type="Pfam" id="PF13577">
    <property type="entry name" value="SnoaL_4"/>
    <property type="match status" value="1"/>
</dbReference>
<reference evidence="3" key="1">
    <citation type="submission" date="2023-03" db="EMBL/GenBank/DDBJ databases">
        <title>Andean soil-derived lignocellulolytic bacterial consortium as a source of novel taxa and putative plastic-active enzymes.</title>
        <authorList>
            <person name="Diaz-Garcia L."/>
            <person name="Chuvochina M."/>
            <person name="Feuerriegel G."/>
            <person name="Bunk B."/>
            <person name="Sproer C."/>
            <person name="Streit W.R."/>
            <person name="Rodriguez L.M."/>
            <person name="Overmann J."/>
            <person name="Jimenez D.J."/>
        </authorList>
    </citation>
    <scope>NUCLEOTIDE SEQUENCE</scope>
    <source>
        <strain evidence="3">MAG 26</strain>
    </source>
</reference>
<evidence type="ECO:0000313" key="3">
    <source>
        <dbReference type="EMBL" id="WEK45733.1"/>
    </source>
</evidence>
<organism evidence="3 4">
    <name type="scientific">Candidatus Andeanibacterium colombiense</name>
    <dbReference type="NCBI Taxonomy" id="3121345"/>
    <lineage>
        <taxon>Bacteria</taxon>
        <taxon>Pseudomonadati</taxon>
        <taxon>Pseudomonadota</taxon>
        <taxon>Alphaproteobacteria</taxon>
        <taxon>Sphingomonadales</taxon>
        <taxon>Sphingomonadaceae</taxon>
        <taxon>Candidatus Andeanibacterium</taxon>
    </lineage>
</organism>
<feature type="domain" description="SnoaL-like" evidence="2">
    <location>
        <begin position="28"/>
        <end position="155"/>
    </location>
</feature>
<dbReference type="Gene3D" id="3.10.450.50">
    <property type="match status" value="1"/>
</dbReference>
<protein>
    <submittedName>
        <fullName evidence="3">Nuclear transport factor 2 family protein</fullName>
    </submittedName>
</protein>
<gene>
    <name evidence="3" type="ORF">P0Y56_11930</name>
</gene>
<keyword evidence="1" id="KW-0732">Signal</keyword>
<dbReference type="EMBL" id="CP119316">
    <property type="protein sequence ID" value="WEK45733.1"/>
    <property type="molecule type" value="Genomic_DNA"/>
</dbReference>
<dbReference type="CDD" id="cd00531">
    <property type="entry name" value="NTF2_like"/>
    <property type="match status" value="1"/>
</dbReference>
<evidence type="ECO:0000256" key="1">
    <source>
        <dbReference type="SAM" id="SignalP"/>
    </source>
</evidence>
<accession>A0AAJ5X3D1</accession>
<dbReference type="KEGG" id="acob:P0Y56_11930"/>
<proteinExistence type="predicted"/>
<feature type="chain" id="PRO_5042525990" evidence="1">
    <location>
        <begin position="23"/>
        <end position="169"/>
    </location>
</feature>
<dbReference type="AlphaFoldDB" id="A0AAJ5X3D1"/>
<sequence length="169" mass="18251">MRGWTSGLGFVLALAAAAPAIAQEMTAQALSDRAEISDILTRYYNNFGNNAEDTVGQFYAPDGEMVLGTTSYKGIEAIKGAYAGVPKDAPQKSAFALNILISNLLVTVHGDAATARLVFTETLTDKQGEAPRILTQGREFDHFVKRDGKWLIARRQIMGANGVPDGWED</sequence>
<evidence type="ECO:0000259" key="2">
    <source>
        <dbReference type="Pfam" id="PF13577"/>
    </source>
</evidence>
<feature type="signal peptide" evidence="1">
    <location>
        <begin position="1"/>
        <end position="22"/>
    </location>
</feature>
<dbReference type="Proteomes" id="UP001218362">
    <property type="component" value="Chromosome"/>
</dbReference>
<dbReference type="InterPro" id="IPR032710">
    <property type="entry name" value="NTF2-like_dom_sf"/>
</dbReference>